<protein>
    <submittedName>
        <fullName evidence="1">Uncharacterized protein</fullName>
    </submittedName>
</protein>
<name>A0A495ECX8_9FLAO</name>
<organism evidence="1 2">
    <name type="scientific">Maribacter vaceletii</name>
    <dbReference type="NCBI Taxonomy" id="1206816"/>
    <lineage>
        <taxon>Bacteria</taxon>
        <taxon>Pseudomonadati</taxon>
        <taxon>Bacteroidota</taxon>
        <taxon>Flavobacteriia</taxon>
        <taxon>Flavobacteriales</taxon>
        <taxon>Flavobacteriaceae</taxon>
        <taxon>Maribacter</taxon>
    </lineage>
</organism>
<keyword evidence="2" id="KW-1185">Reference proteome</keyword>
<gene>
    <name evidence="1" type="ORF">CLV91_0556</name>
</gene>
<evidence type="ECO:0000313" key="2">
    <source>
        <dbReference type="Proteomes" id="UP000269412"/>
    </source>
</evidence>
<evidence type="ECO:0000313" key="1">
    <source>
        <dbReference type="EMBL" id="RKR14479.1"/>
    </source>
</evidence>
<comment type="caution">
    <text evidence="1">The sequence shown here is derived from an EMBL/GenBank/DDBJ whole genome shotgun (WGS) entry which is preliminary data.</text>
</comment>
<dbReference type="Proteomes" id="UP000269412">
    <property type="component" value="Unassembled WGS sequence"/>
</dbReference>
<proteinExistence type="predicted"/>
<dbReference type="RefSeq" id="WP_170146689.1">
    <property type="nucleotide sequence ID" value="NZ_RBIQ01000007.1"/>
</dbReference>
<dbReference type="AlphaFoldDB" id="A0A495ECX8"/>
<reference evidence="1 2" key="1">
    <citation type="submission" date="2018-10" db="EMBL/GenBank/DDBJ databases">
        <title>Genomic Encyclopedia of Archaeal and Bacterial Type Strains, Phase II (KMG-II): from individual species to whole genera.</title>
        <authorList>
            <person name="Goeker M."/>
        </authorList>
    </citation>
    <scope>NUCLEOTIDE SEQUENCE [LARGE SCALE GENOMIC DNA]</scope>
    <source>
        <strain evidence="1 2">DSM 25230</strain>
    </source>
</reference>
<sequence>MQQSIYTISSKTILAIISVGVFRQEYKRPTIKNNAILFLMLILHVMPKI</sequence>
<dbReference type="EMBL" id="RBIQ01000007">
    <property type="protein sequence ID" value="RKR14479.1"/>
    <property type="molecule type" value="Genomic_DNA"/>
</dbReference>
<accession>A0A495ECX8</accession>